<accession>A0AAW2F952</accession>
<feature type="chain" id="PRO_5043699610" description="Secreted protein" evidence="2">
    <location>
        <begin position="16"/>
        <end position="127"/>
    </location>
</feature>
<dbReference type="EMBL" id="JADYXP020000013">
    <property type="protein sequence ID" value="KAL0111296.1"/>
    <property type="molecule type" value="Genomic_DNA"/>
</dbReference>
<organism evidence="3 4">
    <name type="scientific">Cardiocondyla obscurior</name>
    <dbReference type="NCBI Taxonomy" id="286306"/>
    <lineage>
        <taxon>Eukaryota</taxon>
        <taxon>Metazoa</taxon>
        <taxon>Ecdysozoa</taxon>
        <taxon>Arthropoda</taxon>
        <taxon>Hexapoda</taxon>
        <taxon>Insecta</taxon>
        <taxon>Pterygota</taxon>
        <taxon>Neoptera</taxon>
        <taxon>Endopterygota</taxon>
        <taxon>Hymenoptera</taxon>
        <taxon>Apocrita</taxon>
        <taxon>Aculeata</taxon>
        <taxon>Formicoidea</taxon>
        <taxon>Formicidae</taxon>
        <taxon>Myrmicinae</taxon>
        <taxon>Cardiocondyla</taxon>
    </lineage>
</organism>
<evidence type="ECO:0000313" key="4">
    <source>
        <dbReference type="Proteomes" id="UP001430953"/>
    </source>
</evidence>
<dbReference type="Proteomes" id="UP001430953">
    <property type="component" value="Unassembled WGS sequence"/>
</dbReference>
<feature type="compositionally biased region" description="Basic and acidic residues" evidence="1">
    <location>
        <begin position="102"/>
        <end position="114"/>
    </location>
</feature>
<protein>
    <recommendedName>
        <fullName evidence="5">Secreted protein</fullName>
    </recommendedName>
</protein>
<dbReference type="AlphaFoldDB" id="A0AAW2F952"/>
<evidence type="ECO:0000313" key="3">
    <source>
        <dbReference type="EMBL" id="KAL0111296.1"/>
    </source>
</evidence>
<evidence type="ECO:0000256" key="1">
    <source>
        <dbReference type="SAM" id="MobiDB-lite"/>
    </source>
</evidence>
<keyword evidence="2" id="KW-0732">Signal</keyword>
<evidence type="ECO:0000256" key="2">
    <source>
        <dbReference type="SAM" id="SignalP"/>
    </source>
</evidence>
<comment type="caution">
    <text evidence="3">The sequence shown here is derived from an EMBL/GenBank/DDBJ whole genome shotgun (WGS) entry which is preliminary data.</text>
</comment>
<feature type="compositionally biased region" description="Polar residues" evidence="1">
    <location>
        <begin position="118"/>
        <end position="127"/>
    </location>
</feature>
<feature type="region of interest" description="Disordered" evidence="1">
    <location>
        <begin position="102"/>
        <end position="127"/>
    </location>
</feature>
<sequence length="127" mass="14382">MWCFHIFSFAKVALCVRVYARNAGAGSCHLTPMEETWGCGGHSQLISRIFITFINRFPSPNWYSDRSSFNTSANIDVSLAGSYFILFYILHLHLSILVDPSRDSERQDSPDKNRSNVKHNTSCTSQS</sequence>
<keyword evidence="4" id="KW-1185">Reference proteome</keyword>
<reference evidence="3 4" key="1">
    <citation type="submission" date="2023-03" db="EMBL/GenBank/DDBJ databases">
        <title>High recombination rates correlate with genetic variation in Cardiocondyla obscurior ants.</title>
        <authorList>
            <person name="Errbii M."/>
        </authorList>
    </citation>
    <scope>NUCLEOTIDE SEQUENCE [LARGE SCALE GENOMIC DNA]</scope>
    <source>
        <strain evidence="3">Alpha-2009</strain>
        <tissue evidence="3">Whole body</tissue>
    </source>
</reference>
<gene>
    <name evidence="3" type="ORF">PUN28_012895</name>
</gene>
<evidence type="ECO:0008006" key="5">
    <source>
        <dbReference type="Google" id="ProtNLM"/>
    </source>
</evidence>
<name>A0AAW2F952_9HYME</name>
<feature type="signal peptide" evidence="2">
    <location>
        <begin position="1"/>
        <end position="15"/>
    </location>
</feature>
<proteinExistence type="predicted"/>